<proteinExistence type="predicted"/>
<protein>
    <submittedName>
        <fullName evidence="1">Uncharacterized protein</fullName>
    </submittedName>
</protein>
<accession>A0A4T2H387</accession>
<dbReference type="EMBL" id="SSXN01000003">
    <property type="protein sequence ID" value="TII06508.1"/>
    <property type="molecule type" value="Genomic_DNA"/>
</dbReference>
<organism evidence="1 2">
    <name type="scientific">Streptococcus suis</name>
    <dbReference type="NCBI Taxonomy" id="1307"/>
    <lineage>
        <taxon>Bacteria</taxon>
        <taxon>Bacillati</taxon>
        <taxon>Bacillota</taxon>
        <taxon>Bacilli</taxon>
        <taxon>Lactobacillales</taxon>
        <taxon>Streptococcaceae</taxon>
        <taxon>Streptococcus</taxon>
    </lineage>
</organism>
<comment type="caution">
    <text evidence="1">The sequence shown here is derived from an EMBL/GenBank/DDBJ whole genome shotgun (WGS) entry which is preliminary data.</text>
</comment>
<evidence type="ECO:0000313" key="1">
    <source>
        <dbReference type="EMBL" id="TII06508.1"/>
    </source>
</evidence>
<evidence type="ECO:0000313" key="2">
    <source>
        <dbReference type="Proteomes" id="UP000305785"/>
    </source>
</evidence>
<reference evidence="1 2" key="1">
    <citation type="submission" date="2019-04" db="EMBL/GenBank/DDBJ databases">
        <title>Genome analysis of Streptococcus suis strain WUSS330.</title>
        <authorList>
            <person name="Chen H."/>
            <person name="Gao X."/>
            <person name="Wu Z."/>
        </authorList>
    </citation>
    <scope>NUCLEOTIDE SEQUENCE [LARGE SCALE GENOMIC DNA]</scope>
    <source>
        <strain evidence="1 2">WUSS330</strain>
    </source>
</reference>
<dbReference type="AlphaFoldDB" id="A0A4T2H387"/>
<name>A0A4T2H387_STRSU</name>
<sequence length="59" mass="6908">MCVSRNELRSLYLQPPKVPQTFGASLILIFIECENKAKSTKKAVLSKNYVRFYRNRIFP</sequence>
<dbReference type="Proteomes" id="UP000305785">
    <property type="component" value="Unassembled WGS sequence"/>
</dbReference>
<gene>
    <name evidence="1" type="ORF">FAJ36_03995</name>
</gene>